<dbReference type="AlphaFoldDB" id="A0A0P7X3L7"/>
<evidence type="ECO:0000313" key="2">
    <source>
        <dbReference type="EMBL" id="SCC81595.1"/>
    </source>
</evidence>
<dbReference type="EMBL" id="FMBM01000002">
    <property type="protein sequence ID" value="SCC81595.1"/>
    <property type="molecule type" value="Genomic_DNA"/>
</dbReference>
<organism evidence="1 3">
    <name type="scientific">Saliniramus fredricksonii</name>
    <dbReference type="NCBI Taxonomy" id="1653334"/>
    <lineage>
        <taxon>Bacteria</taxon>
        <taxon>Pseudomonadati</taxon>
        <taxon>Pseudomonadota</taxon>
        <taxon>Alphaproteobacteria</taxon>
        <taxon>Hyphomicrobiales</taxon>
        <taxon>Salinarimonadaceae</taxon>
        <taxon>Saliniramus</taxon>
    </lineage>
</organism>
<reference evidence="1 3" key="1">
    <citation type="submission" date="2015-09" db="EMBL/GenBank/DDBJ databases">
        <title>Identification and resolution of microdiversity through metagenomic sequencing of parallel consortia.</title>
        <authorList>
            <person name="Nelson W.C."/>
            <person name="Romine M.F."/>
            <person name="Lindemann S.R."/>
        </authorList>
    </citation>
    <scope>NUCLEOTIDE SEQUENCE [LARGE SCALE GENOMIC DNA]</scope>
    <source>
        <strain evidence="1">HL-109</strain>
    </source>
</reference>
<evidence type="ECO:0000313" key="3">
    <source>
        <dbReference type="Proteomes" id="UP000050497"/>
    </source>
</evidence>
<gene>
    <name evidence="2" type="ORF">GA0071312_2547</name>
    <name evidence="1" type="ORF">HLUCCO17_16185</name>
</gene>
<dbReference type="Proteomes" id="UP000182800">
    <property type="component" value="Unassembled WGS sequence"/>
</dbReference>
<reference evidence="2 4" key="2">
    <citation type="submission" date="2016-08" db="EMBL/GenBank/DDBJ databases">
        <authorList>
            <person name="Varghese N."/>
            <person name="Submissions Spin"/>
        </authorList>
    </citation>
    <scope>NUCLEOTIDE SEQUENCE [LARGE SCALE GENOMIC DNA]</scope>
    <source>
        <strain evidence="2 4">HL-109</strain>
    </source>
</reference>
<sequence>MSQTLRRYRFYADCSGCGSRKSTACGSDYVSLRVCGLNTFCSGKYFLLPGVGMPGAVVPAVTSTTQLRWKLRRGFILMTAFGTVSHRRRSLVPCAGSFRPSRACLALLGCVLLASVPVFTGTASANDRVSATTMQQAERNTAAPFDTRERARTRSGIGRRPLGRAPYVCTPSGFGRTASCQLRGRSSSAFN</sequence>
<evidence type="ECO:0000313" key="1">
    <source>
        <dbReference type="EMBL" id="KPQ09149.1"/>
    </source>
</evidence>
<proteinExistence type="predicted"/>
<accession>A0A0P7X3L7</accession>
<dbReference type="EMBL" id="LJSX01000034">
    <property type="protein sequence ID" value="KPQ09149.1"/>
    <property type="molecule type" value="Genomic_DNA"/>
</dbReference>
<keyword evidence="4" id="KW-1185">Reference proteome</keyword>
<dbReference type="Proteomes" id="UP000050497">
    <property type="component" value="Unassembled WGS sequence"/>
</dbReference>
<name>A0A0P7X3L7_9HYPH</name>
<comment type="caution">
    <text evidence="1">The sequence shown here is derived from an EMBL/GenBank/DDBJ whole genome shotgun (WGS) entry which is preliminary data.</text>
</comment>
<evidence type="ECO:0000313" key="4">
    <source>
        <dbReference type="Proteomes" id="UP000182800"/>
    </source>
</evidence>
<protein>
    <submittedName>
        <fullName evidence="1">Uncharacterized protein</fullName>
    </submittedName>
</protein>